<proteinExistence type="predicted"/>
<evidence type="ECO:0000313" key="5">
    <source>
        <dbReference type="WBParaSite" id="ACAC_0000234101-mRNA-1"/>
    </source>
</evidence>
<dbReference type="GO" id="GO:0005737">
    <property type="term" value="C:cytoplasm"/>
    <property type="evidence" value="ECO:0007669"/>
    <property type="project" value="TreeGrafter"/>
</dbReference>
<evidence type="ECO:0000313" key="4">
    <source>
        <dbReference type="Proteomes" id="UP000035642"/>
    </source>
</evidence>
<dbReference type="Gene3D" id="3.40.50.720">
    <property type="entry name" value="NAD(P)-binding Rossmann-like Domain"/>
    <property type="match status" value="1"/>
</dbReference>
<feature type="domain" description="Reverse transcriptase" evidence="3">
    <location>
        <begin position="1"/>
        <end position="185"/>
    </location>
</feature>
<dbReference type="InterPro" id="IPR036291">
    <property type="entry name" value="NAD(P)-bd_dom_sf"/>
</dbReference>
<dbReference type="InterPro" id="IPR016040">
    <property type="entry name" value="NAD(P)-bd_dom"/>
</dbReference>
<protein>
    <recommendedName>
        <fullName evidence="2">Protein HTATIP2</fullName>
    </recommendedName>
</protein>
<dbReference type="STRING" id="6313.A0A0K0CXM6"/>
<name>A0A0K0CXM6_ANGCA</name>
<reference evidence="5" key="2">
    <citation type="submission" date="2017-02" db="UniProtKB">
        <authorList>
            <consortium name="WormBaseParasite"/>
        </authorList>
    </citation>
    <scope>IDENTIFICATION</scope>
</reference>
<dbReference type="GO" id="GO:0003824">
    <property type="term" value="F:catalytic activity"/>
    <property type="evidence" value="ECO:0007669"/>
    <property type="project" value="UniProtKB-ARBA"/>
</dbReference>
<dbReference type="PANTHER" id="PTHR14097:SF7">
    <property type="entry name" value="OXIDOREDUCTASE HTATIP2"/>
    <property type="match status" value="1"/>
</dbReference>
<dbReference type="AlphaFoldDB" id="A0A0K0CXM6"/>
<dbReference type="Pfam" id="PF13460">
    <property type="entry name" value="NAD_binding_10"/>
    <property type="match status" value="1"/>
</dbReference>
<dbReference type="WBParaSite" id="ACAC_0000234101-mRNA-1">
    <property type="protein sequence ID" value="ACAC_0000234101-mRNA-1"/>
    <property type="gene ID" value="ACAC_0000234101"/>
</dbReference>
<dbReference type="PANTHER" id="PTHR14097">
    <property type="entry name" value="OXIDOREDUCTASE HTATIP2"/>
    <property type="match status" value="1"/>
</dbReference>
<dbReference type="PROSITE" id="PS50878">
    <property type="entry name" value="RT_POL"/>
    <property type="match status" value="1"/>
</dbReference>
<evidence type="ECO:0000259" key="3">
    <source>
        <dbReference type="PROSITE" id="PS50878"/>
    </source>
</evidence>
<dbReference type="GO" id="GO:0051170">
    <property type="term" value="P:import into nucleus"/>
    <property type="evidence" value="ECO:0007669"/>
    <property type="project" value="TreeGrafter"/>
</dbReference>
<sequence>MFLDRLRNARPNNAYVIESFDVTALYTNVSNNSTMEAIRELLTQHEGAINMHGFKIEQLIALSKECLSCSIFRWFEKYYAQMRGLTMGQRLAPSPTIAFMSKVEAPVTDFGPLLYCRYKDIDDCFVICSTQEEIDKCFQFLSEQSEYIQFTRDKPKKNCLSFLNVQRSEESDAAETSATVVLYDVKYNHNYAEHQVVVDFDALEKHEEAFKDADIGFCALGTTRAKAGKDGFYKVDHDYVVNVAKIAKAQGVREFVLVTSAGSNEHSWFLYTKTKGETERDVGALQFDKLLIVRPGFLEGPREGC</sequence>
<organism evidence="4 5">
    <name type="scientific">Angiostrongylus cantonensis</name>
    <name type="common">Rat lungworm</name>
    <dbReference type="NCBI Taxonomy" id="6313"/>
    <lineage>
        <taxon>Eukaryota</taxon>
        <taxon>Metazoa</taxon>
        <taxon>Ecdysozoa</taxon>
        <taxon>Nematoda</taxon>
        <taxon>Chromadorea</taxon>
        <taxon>Rhabditida</taxon>
        <taxon>Rhabditina</taxon>
        <taxon>Rhabditomorpha</taxon>
        <taxon>Strongyloidea</taxon>
        <taxon>Metastrongylidae</taxon>
        <taxon>Angiostrongylus</taxon>
    </lineage>
</organism>
<accession>A0A0K0CXM6</accession>
<comment type="subunit">
    <text evidence="1">Monomer. Forms homodimers during oxidative stress. Interacts (via N-terminus) with elongation factor EEF1A1 (via middle-region); the interaction is direct and competes with EEF1A1 binding to guanyl-nucleotide exchange factor EEF1B2, thereby inhibiting GDP for GTP exchange and reactivation of EEF1A1. Interacts with nuclear transport receptors XPO4, IPO5/RANBP5, IPO7, IPO9 and KPNB1 as well as GCN1L1/GCN1 and LRPPRC probably through their HEAT repeats. Binds NCOA5/CIA.</text>
</comment>
<evidence type="ECO:0000256" key="1">
    <source>
        <dbReference type="ARBA" id="ARBA00093483"/>
    </source>
</evidence>
<dbReference type="InterPro" id="IPR000477">
    <property type="entry name" value="RT_dom"/>
</dbReference>
<dbReference type="SUPFAM" id="SSF51735">
    <property type="entry name" value="NAD(P)-binding Rossmann-fold domains"/>
    <property type="match status" value="1"/>
</dbReference>
<keyword evidence="4" id="KW-1185">Reference proteome</keyword>
<dbReference type="Proteomes" id="UP000035642">
    <property type="component" value="Unassembled WGS sequence"/>
</dbReference>
<evidence type="ECO:0000256" key="2">
    <source>
        <dbReference type="ARBA" id="ARBA00093604"/>
    </source>
</evidence>
<reference evidence="4" key="1">
    <citation type="submission" date="2012-09" db="EMBL/GenBank/DDBJ databases">
        <authorList>
            <person name="Martin A.A."/>
        </authorList>
    </citation>
    <scope>NUCLEOTIDE SEQUENCE</scope>
</reference>